<dbReference type="OrthoDB" id="6347320at2759"/>
<evidence type="ECO:0000313" key="2">
    <source>
        <dbReference type="Proteomes" id="UP000076858"/>
    </source>
</evidence>
<name>A0A162DCS7_9CRUS</name>
<dbReference type="PANTHER" id="PTHR33053">
    <property type="entry name" value="PROTEIN, PUTATIVE-RELATED"/>
    <property type="match status" value="1"/>
</dbReference>
<keyword evidence="2" id="KW-1185">Reference proteome</keyword>
<dbReference type="EMBL" id="LRGB01001923">
    <property type="protein sequence ID" value="KZS10004.1"/>
    <property type="molecule type" value="Genomic_DNA"/>
</dbReference>
<gene>
    <name evidence="1" type="ORF">APZ42_025635</name>
</gene>
<dbReference type="Proteomes" id="UP000076858">
    <property type="component" value="Unassembled WGS sequence"/>
</dbReference>
<reference evidence="1 2" key="1">
    <citation type="submission" date="2016-03" db="EMBL/GenBank/DDBJ databases">
        <title>EvidentialGene: Evidence-directed Construction of Genes on Genomes.</title>
        <authorList>
            <person name="Gilbert D.G."/>
            <person name="Choi J.-H."/>
            <person name="Mockaitis K."/>
            <person name="Colbourne J."/>
            <person name="Pfrender M."/>
        </authorList>
    </citation>
    <scope>NUCLEOTIDE SEQUENCE [LARGE SCALE GENOMIC DNA]</scope>
    <source>
        <strain evidence="1 2">Xinb3</strain>
        <tissue evidence="1">Complete organism</tissue>
    </source>
</reference>
<sequence length="310" mass="36016">MIECFFIDPMHLVFLGCMKKLLNIWVNERKRMRIRMSSQQIAEISGLLVAIEELISVEFSRKTRTLNELSRFKATELRLLLLYVLPFVLKNRIPDEVYQHFMLLHVAIRILLCDQSMRSEENTDYANILFITFININNLLKKSAKPLEQLVNRIMEKRQNPPVVTNFRKNPDMIKLIDEHSKGPLLPDLHGLQYKKAFFHKLRLSSRSPNNCVVIADDTVILIHNFLQLFDGEILIIGRKFLVYENFLDLNGLDSKAIGIQIVDTLAINLECWPLKSVRFKSIKLPVIHKAPPTSCFGIVRLMNFDLSNI</sequence>
<organism evidence="1 2">
    <name type="scientific">Daphnia magna</name>
    <dbReference type="NCBI Taxonomy" id="35525"/>
    <lineage>
        <taxon>Eukaryota</taxon>
        <taxon>Metazoa</taxon>
        <taxon>Ecdysozoa</taxon>
        <taxon>Arthropoda</taxon>
        <taxon>Crustacea</taxon>
        <taxon>Branchiopoda</taxon>
        <taxon>Diplostraca</taxon>
        <taxon>Cladocera</taxon>
        <taxon>Anomopoda</taxon>
        <taxon>Daphniidae</taxon>
        <taxon>Daphnia</taxon>
    </lineage>
</organism>
<dbReference type="PANTHER" id="PTHR33053:SF9">
    <property type="entry name" value="AGAP000105-PA"/>
    <property type="match status" value="1"/>
</dbReference>
<proteinExistence type="predicted"/>
<comment type="caution">
    <text evidence="1">The sequence shown here is derived from an EMBL/GenBank/DDBJ whole genome shotgun (WGS) entry which is preliminary data.</text>
</comment>
<accession>A0A162DCS7</accession>
<evidence type="ECO:0000313" key="1">
    <source>
        <dbReference type="EMBL" id="KZS10004.1"/>
    </source>
</evidence>
<dbReference type="AlphaFoldDB" id="A0A162DCS7"/>
<protein>
    <submittedName>
        <fullName evidence="1">Uncharacterized protein</fullName>
    </submittedName>
</protein>